<dbReference type="GO" id="GO:0042128">
    <property type="term" value="P:nitrate assimilation"/>
    <property type="evidence" value="ECO:0007669"/>
    <property type="project" value="UniProtKB-UniRule"/>
</dbReference>
<dbReference type="InterPro" id="IPR012744">
    <property type="entry name" value="Nitri_red_NirB"/>
</dbReference>
<dbReference type="GO" id="GO:0051537">
    <property type="term" value="F:2 iron, 2 sulfur cluster binding"/>
    <property type="evidence" value="ECO:0007669"/>
    <property type="project" value="UniProtKB-KW"/>
</dbReference>
<feature type="binding site" evidence="15">
    <location>
        <position position="634"/>
    </location>
    <ligand>
        <name>[4Fe-4S] cluster</name>
        <dbReference type="ChEBI" id="CHEBI:49883"/>
    </ligand>
</feature>
<dbReference type="EMBL" id="CP002869">
    <property type="protein sequence ID" value="AEI39441.1"/>
    <property type="molecule type" value="Genomic_DNA"/>
</dbReference>
<dbReference type="GO" id="GO:0051539">
    <property type="term" value="F:4 iron, 4 sulfur cluster binding"/>
    <property type="evidence" value="ECO:0007669"/>
    <property type="project" value="UniProtKB-KW"/>
</dbReference>
<reference evidence="22" key="1">
    <citation type="submission" date="2011-06" db="EMBL/GenBank/DDBJ databases">
        <title>Complete genome sequence of Paenibacillus mucilaginosus KNP414.</title>
        <authorList>
            <person name="Wang J."/>
            <person name="Hu S."/>
            <person name="Hu X."/>
            <person name="Zhang B."/>
            <person name="Dong D."/>
            <person name="Zhang S."/>
            <person name="Zhao K."/>
            <person name="Wu D."/>
        </authorList>
    </citation>
    <scope>NUCLEOTIDE SEQUENCE [LARGE SCALE GENOMIC DNA]</scope>
    <source>
        <strain evidence="22">KNP414</strain>
    </source>
</reference>
<evidence type="ECO:0000256" key="6">
    <source>
        <dbReference type="ARBA" id="ARBA00022714"/>
    </source>
</evidence>
<dbReference type="GO" id="GO:0046872">
    <property type="term" value="F:metal ion binding"/>
    <property type="evidence" value="ECO:0007669"/>
    <property type="project" value="UniProtKB-KW"/>
</dbReference>
<evidence type="ECO:0000259" key="16">
    <source>
        <dbReference type="Pfam" id="PF01077"/>
    </source>
</evidence>
<dbReference type="Pfam" id="PF04324">
    <property type="entry name" value="Fer2_BFD"/>
    <property type="match status" value="2"/>
</dbReference>
<sequence>MDQREAMKMSKPRIVLVGGGMAGVRCLEEILKLAPGRFDMTVIGSEIHPNYNRILLSKVLQGDTRVEDITLNSREWFEANGIRLITGETVVQADTKRRRILTDKGRTAEYDYLILATGSLPFMLPIPGAAKQGVTAFRDIEDCRRMIEAAKTCRKAVVIGGGLLGLEAARGLLNLGMEVDVVHLNPYLMERQLDPTASRMLKKELEGQGMRFLLEKSSQEILGSERVTGLKFTDGTQTAADLIVMAVGVRPNVGLAKDSGIETGRGILVNDYMETGTPGVYAVGECAEHRGIVYGLVAPLYEQGKVLAQRICGTASEEEGYQGSILATQLKVSGVEVFSAGDIADTDETESLQHYDGIRGVYRKIWVRGRRITGAVLYGDASEGTKLLGYIKQGADVSVLEEKPAGAAEGAQDAYLCAMADSETVCSCNGVTKGSIVRAVREQGLETFEEVRSCTKASSSCGGCKPLVSALLAYTLANAEGPGAEAESVCGCTDLSREALREAVTAQTWTSAAEAMQALGWRTPDGCADCRPAVRYYAGLGQPAAAEVPAAGRLADGTYAVIPRLYGGQAGAKELRRIAEAMERHGIPRAKLSGDGQLQLLGVPAAKVREVASDLKLPTVVSASGLAVGSVTSCTGLGYDPSAMQDSAGMAAGLEEAVEGLQLPARVRIAVSGSPLHRAETLTRDLGLAGTPDGWEIYVGGSAQAQVKGGQLLCTESSGERAVEIAAAFLQWYREEAYYGETAGEWVDRVGLLPLREGLFHPERRGELVQRLLEERLRAAAAEARHSNKRNEAAVGR</sequence>
<feature type="domain" description="FAD/NAD(P)-binding" evidence="19">
    <location>
        <begin position="13"/>
        <end position="289"/>
    </location>
</feature>
<dbReference type="GO" id="GO:0050660">
    <property type="term" value="F:flavin adenine dinucleotide binding"/>
    <property type="evidence" value="ECO:0007669"/>
    <property type="project" value="UniProtKB-UniRule"/>
</dbReference>
<feature type="domain" description="Nitrite/Sulfite reductase ferredoxin-like" evidence="17">
    <location>
        <begin position="556"/>
        <end position="616"/>
    </location>
</feature>
<dbReference type="InterPro" id="IPR016156">
    <property type="entry name" value="FAD/NAD-linked_Rdtase_dimer_sf"/>
</dbReference>
<dbReference type="PANTHER" id="PTHR43809:SF1">
    <property type="entry name" value="NITRITE REDUCTASE (NADH) LARGE SUBUNIT"/>
    <property type="match status" value="1"/>
</dbReference>
<feature type="domain" description="BFD-like [2Fe-2S]-binding" evidence="18">
    <location>
        <begin position="425"/>
        <end position="473"/>
    </location>
</feature>
<keyword evidence="8 14" id="KW-0274">FAD</keyword>
<dbReference type="SUPFAM" id="SSF56014">
    <property type="entry name" value="Nitrite and sulphite reductase 4Fe-4S domain-like"/>
    <property type="match status" value="1"/>
</dbReference>
<dbReference type="FunFam" id="3.50.50.60:FF:000033">
    <property type="entry name" value="Nitrite reductase [NAD(P)H], large subunit"/>
    <property type="match status" value="1"/>
</dbReference>
<dbReference type="Pfam" id="PF07992">
    <property type="entry name" value="Pyr_redox_2"/>
    <property type="match status" value="1"/>
</dbReference>
<keyword evidence="15" id="KW-0004">4Fe-4S</keyword>
<evidence type="ECO:0000313" key="21">
    <source>
        <dbReference type="EMBL" id="AEI39441.1"/>
    </source>
</evidence>
<dbReference type="GO" id="GO:0050661">
    <property type="term" value="F:NADP binding"/>
    <property type="evidence" value="ECO:0007669"/>
    <property type="project" value="UniProtKB-UniRule"/>
</dbReference>
<evidence type="ECO:0000256" key="12">
    <source>
        <dbReference type="ARBA" id="ARBA00023063"/>
    </source>
</evidence>
<keyword evidence="6" id="KW-0001">2Fe-2S</keyword>
<comment type="cofactor">
    <cofactor evidence="13">
        <name>[2Fe-2S] cluster</name>
        <dbReference type="ChEBI" id="CHEBI:190135"/>
    </cofactor>
</comment>
<protein>
    <submittedName>
        <fullName evidence="21">Nitrite reductase (NAD(P)H), large subunit</fullName>
    </submittedName>
</protein>
<comment type="pathway">
    <text evidence="2">Nitrogen metabolism; nitrate reduction (assimilation).</text>
</comment>
<dbReference type="InterPro" id="IPR005117">
    <property type="entry name" value="NiRdtase/SiRdtase_haem-b_fer"/>
</dbReference>
<evidence type="ECO:0000256" key="5">
    <source>
        <dbReference type="ARBA" id="ARBA00022630"/>
    </source>
</evidence>
<evidence type="ECO:0000256" key="7">
    <source>
        <dbReference type="ARBA" id="ARBA00022723"/>
    </source>
</evidence>
<evidence type="ECO:0000256" key="8">
    <source>
        <dbReference type="ARBA" id="ARBA00022827"/>
    </source>
</evidence>
<evidence type="ECO:0000256" key="2">
    <source>
        <dbReference type="ARBA" id="ARBA00005096"/>
    </source>
</evidence>
<feature type="domain" description="BFD-like [2Fe-2S]-binding" evidence="18">
    <location>
        <begin position="489"/>
        <end position="537"/>
    </location>
</feature>
<accession>F8F4P9</accession>
<organism evidence="21 22">
    <name type="scientific">Paenibacillus mucilaginosus (strain KNP414)</name>
    <dbReference type="NCBI Taxonomy" id="1036673"/>
    <lineage>
        <taxon>Bacteria</taxon>
        <taxon>Bacillati</taxon>
        <taxon>Bacillota</taxon>
        <taxon>Bacilli</taxon>
        <taxon>Bacillales</taxon>
        <taxon>Paenibacillaceae</taxon>
        <taxon>Paenibacillus</taxon>
    </lineage>
</organism>
<comment type="cofactor">
    <cofactor evidence="15">
        <name>siroheme</name>
        <dbReference type="ChEBI" id="CHEBI:60052"/>
    </cofactor>
    <text evidence="15">Binds 1 siroheme per subunit.</text>
</comment>
<dbReference type="Pfam" id="PF01077">
    <property type="entry name" value="NIR_SIR"/>
    <property type="match status" value="1"/>
</dbReference>
<dbReference type="InterPro" id="IPR045854">
    <property type="entry name" value="NO2/SO3_Rdtase_4Fe4S_sf"/>
</dbReference>
<dbReference type="Pfam" id="PF18267">
    <property type="entry name" value="Rubredoxin_C"/>
    <property type="match status" value="1"/>
</dbReference>
<name>F8F4P9_PAEMK</name>
<evidence type="ECO:0000256" key="11">
    <source>
        <dbReference type="ARBA" id="ARBA00023014"/>
    </source>
</evidence>
<dbReference type="PRINTS" id="PR00368">
    <property type="entry name" value="FADPNR"/>
</dbReference>
<dbReference type="Gene3D" id="3.50.50.60">
    <property type="entry name" value="FAD/NAD(P)-binding domain"/>
    <property type="match status" value="2"/>
</dbReference>
<dbReference type="SUPFAM" id="SSF51905">
    <property type="entry name" value="FAD/NAD(P)-binding domain"/>
    <property type="match status" value="2"/>
</dbReference>
<dbReference type="InterPro" id="IPR041575">
    <property type="entry name" value="Rubredoxin_C"/>
</dbReference>
<dbReference type="InterPro" id="IPR023753">
    <property type="entry name" value="FAD/NAD-binding_dom"/>
</dbReference>
<keyword evidence="5 14" id="KW-0285">Flavoprotein</keyword>
<dbReference type="InterPro" id="IPR052034">
    <property type="entry name" value="NasD-like"/>
</dbReference>
<dbReference type="PIRSF" id="PIRSF037149">
    <property type="entry name" value="NirB"/>
    <property type="match status" value="1"/>
</dbReference>
<evidence type="ECO:0000259" key="19">
    <source>
        <dbReference type="Pfam" id="PF07992"/>
    </source>
</evidence>
<dbReference type="Gene3D" id="1.10.10.1100">
    <property type="entry name" value="BFD-like [2Fe-2S]-binding domain"/>
    <property type="match status" value="1"/>
</dbReference>
<evidence type="ECO:0000259" key="18">
    <source>
        <dbReference type="Pfam" id="PF04324"/>
    </source>
</evidence>
<gene>
    <name evidence="21" type="ordered locus">KNP414_00851</name>
</gene>
<evidence type="ECO:0000256" key="15">
    <source>
        <dbReference type="PIRSR" id="PIRSR037149-1"/>
    </source>
</evidence>
<comment type="cofactor">
    <cofactor evidence="15">
        <name>[4Fe-4S] cluster</name>
        <dbReference type="ChEBI" id="CHEBI:49883"/>
    </cofactor>
    <text evidence="15">Binds 1 [4Fe-4S] cluster per subunit.</text>
</comment>
<dbReference type="FunFam" id="1.10.10.1100:FF:000002">
    <property type="entry name" value="Nitrite reductase large subunit"/>
    <property type="match status" value="1"/>
</dbReference>
<dbReference type="InterPro" id="IPR036188">
    <property type="entry name" value="FAD/NAD-bd_sf"/>
</dbReference>
<dbReference type="CDD" id="cd19944">
    <property type="entry name" value="NirB_Fer2_BFD-like_2"/>
    <property type="match status" value="1"/>
</dbReference>
<evidence type="ECO:0000256" key="10">
    <source>
        <dbReference type="ARBA" id="ARBA00023004"/>
    </source>
</evidence>
<dbReference type="HOGENOM" id="CLU_003291_0_0_9"/>
<dbReference type="SUPFAM" id="SSF55124">
    <property type="entry name" value="Nitrite/Sulfite reductase N-terminal domain-like"/>
    <property type="match status" value="1"/>
</dbReference>
<dbReference type="Pfam" id="PF03460">
    <property type="entry name" value="NIR_SIR_ferr"/>
    <property type="match status" value="1"/>
</dbReference>
<keyword evidence="9" id="KW-0560">Oxidoreductase</keyword>
<dbReference type="KEGG" id="pms:KNP414_00851"/>
<keyword evidence="7 15" id="KW-0479">Metal-binding</keyword>
<keyword evidence="10 15" id="KW-0408">Iron</keyword>
<dbReference type="Gene3D" id="3.30.413.10">
    <property type="entry name" value="Sulfite Reductase Hemoprotein, domain 1"/>
    <property type="match status" value="1"/>
</dbReference>
<evidence type="ECO:0000256" key="3">
    <source>
        <dbReference type="ARBA" id="ARBA00010429"/>
    </source>
</evidence>
<dbReference type="AlphaFoldDB" id="F8F4P9"/>
<proteinExistence type="inferred from homology"/>
<evidence type="ECO:0000256" key="13">
    <source>
        <dbReference type="ARBA" id="ARBA00034078"/>
    </source>
</evidence>
<dbReference type="InterPro" id="IPR007419">
    <property type="entry name" value="BFD-like_2Fe2S-bd_dom"/>
</dbReference>
<reference evidence="21 22" key="2">
    <citation type="journal article" date="2013" name="Genome Announc.">
        <title>Genome Sequence of Growth-Improving Paenibacillus mucilaginosus Strain KNP414.</title>
        <authorList>
            <person name="Lu J.J."/>
            <person name="Wang J.F."/>
            <person name="Hu X.F."/>
        </authorList>
    </citation>
    <scope>NUCLEOTIDE SEQUENCE [LARGE SCALE GENOMIC DNA]</scope>
    <source>
        <strain evidence="21 22">KNP414</strain>
    </source>
</reference>
<dbReference type="InterPro" id="IPR017121">
    <property type="entry name" value="Nitrite_Rdtase_lsu"/>
</dbReference>
<feature type="domain" description="NADH-rubredoxin oxidoreductase C-terminal" evidence="20">
    <location>
        <begin position="327"/>
        <end position="394"/>
    </location>
</feature>
<keyword evidence="4 15" id="KW-0349">Heme</keyword>
<dbReference type="GO" id="GO:0098809">
    <property type="term" value="F:nitrite reductase activity"/>
    <property type="evidence" value="ECO:0007669"/>
    <property type="project" value="InterPro"/>
</dbReference>
<comment type="cofactor">
    <cofactor evidence="1 14">
        <name>FAD</name>
        <dbReference type="ChEBI" id="CHEBI:57692"/>
    </cofactor>
</comment>
<feature type="domain" description="Nitrite/sulphite reductase 4Fe-4S" evidence="16">
    <location>
        <begin position="627"/>
        <end position="758"/>
    </location>
</feature>
<dbReference type="PRINTS" id="PR00411">
    <property type="entry name" value="PNDRDTASEI"/>
</dbReference>
<evidence type="ECO:0000313" key="22">
    <source>
        <dbReference type="Proteomes" id="UP000006620"/>
    </source>
</evidence>
<dbReference type="CDD" id="cd19943">
    <property type="entry name" value="NirB_Fer2_BFD-like_1"/>
    <property type="match status" value="1"/>
</dbReference>
<evidence type="ECO:0000256" key="1">
    <source>
        <dbReference type="ARBA" id="ARBA00001974"/>
    </source>
</evidence>
<keyword evidence="11 15" id="KW-0411">Iron-sulfur</keyword>
<dbReference type="Gene3D" id="3.30.390.30">
    <property type="match status" value="1"/>
</dbReference>
<dbReference type="InterPro" id="IPR041854">
    <property type="entry name" value="BFD-like_2Fe2S-bd_dom_sf"/>
</dbReference>
<keyword evidence="12 14" id="KW-0534">Nitrate assimilation</keyword>
<evidence type="ECO:0000259" key="17">
    <source>
        <dbReference type="Pfam" id="PF03460"/>
    </source>
</evidence>
<evidence type="ECO:0000256" key="4">
    <source>
        <dbReference type="ARBA" id="ARBA00022617"/>
    </source>
</evidence>
<evidence type="ECO:0000259" key="20">
    <source>
        <dbReference type="Pfam" id="PF18267"/>
    </source>
</evidence>
<dbReference type="InterPro" id="IPR036136">
    <property type="entry name" value="Nit/Sulf_reduc_fer-like_dom_sf"/>
</dbReference>
<dbReference type="InterPro" id="IPR006067">
    <property type="entry name" value="NO2/SO3_Rdtase_4Fe4S_dom"/>
</dbReference>
<dbReference type="NCBIfam" id="TIGR02374">
    <property type="entry name" value="nitri_red_nirB"/>
    <property type="match status" value="1"/>
</dbReference>
<dbReference type="Proteomes" id="UP000006620">
    <property type="component" value="Chromosome"/>
</dbReference>
<evidence type="ECO:0000256" key="9">
    <source>
        <dbReference type="ARBA" id="ARBA00023002"/>
    </source>
</evidence>
<comment type="similarity">
    <text evidence="3">Belongs to the nitrite and sulfite reductase 4Fe-4S domain family.</text>
</comment>
<dbReference type="PANTHER" id="PTHR43809">
    <property type="entry name" value="NITRITE REDUCTASE (NADH) LARGE SUBUNIT"/>
    <property type="match status" value="1"/>
</dbReference>
<dbReference type="GO" id="GO:0020037">
    <property type="term" value="F:heme binding"/>
    <property type="evidence" value="ECO:0007669"/>
    <property type="project" value="InterPro"/>
</dbReference>
<evidence type="ECO:0000256" key="14">
    <source>
        <dbReference type="PIRNR" id="PIRNR037149"/>
    </source>
</evidence>
<dbReference type="PATRIC" id="fig|1036673.3.peg.757"/>